<organism evidence="1">
    <name type="scientific">marine metagenome</name>
    <dbReference type="NCBI Taxonomy" id="408172"/>
    <lineage>
        <taxon>unclassified sequences</taxon>
        <taxon>metagenomes</taxon>
        <taxon>ecological metagenomes</taxon>
    </lineage>
</organism>
<dbReference type="InterPro" id="IPR025859">
    <property type="entry name" value="AurF/CmlI"/>
</dbReference>
<dbReference type="Gene3D" id="1.10.620.20">
    <property type="entry name" value="Ribonucleotide Reductase, subunit A"/>
    <property type="match status" value="1"/>
</dbReference>
<dbReference type="CDD" id="cd00657">
    <property type="entry name" value="Ferritin_like"/>
    <property type="match status" value="1"/>
</dbReference>
<dbReference type="InterPro" id="IPR009078">
    <property type="entry name" value="Ferritin-like_SF"/>
</dbReference>
<accession>A0A381VH79</accession>
<protein>
    <recommendedName>
        <fullName evidence="2">Ferritin-like domain-containing protein</fullName>
    </recommendedName>
</protein>
<feature type="non-terminal residue" evidence="1">
    <location>
        <position position="1"/>
    </location>
</feature>
<dbReference type="EMBL" id="UINC01008703">
    <property type="protein sequence ID" value="SVA39138.1"/>
    <property type="molecule type" value="Genomic_DNA"/>
</dbReference>
<gene>
    <name evidence="1" type="ORF">METZ01_LOCUS91992</name>
</gene>
<sequence>VEEIPDGARTVHTDYDTVYLRDHEPEAHDLRRLYENAKRDQWNVSTDIDWKQPVDLDEGFVADGLIDIHGTKFWDKMNNKEKGEMNRLFSAWRLSQLFHGEHGAVLVCGQLANVLPSADSKYFMATQVMDEARHTEFFQRYLGERVGKAYEQAPVGRELFDYILADPRWYIKTIGLQLVGETFAVALFKMLSETAKDELLRYGCKMILRDEARHMGFGMLSLPEQVKEMDAQERQEMEEFTIYFLRNTLTGGFPKEAYLDMGFNKAEIKEIRDLRKEKAQSADFAMFRSLFKKEMHTTLVNNLHKCGVLSESMKASLEQELRVNVSEALAAD</sequence>
<dbReference type="AlphaFoldDB" id="A0A381VH79"/>
<evidence type="ECO:0000313" key="1">
    <source>
        <dbReference type="EMBL" id="SVA39138.1"/>
    </source>
</evidence>
<dbReference type="Pfam" id="PF11583">
    <property type="entry name" value="AurF"/>
    <property type="match status" value="1"/>
</dbReference>
<dbReference type="SUPFAM" id="SSF47240">
    <property type="entry name" value="Ferritin-like"/>
    <property type="match status" value="1"/>
</dbReference>
<dbReference type="GO" id="GO:0016491">
    <property type="term" value="F:oxidoreductase activity"/>
    <property type="evidence" value="ECO:0007669"/>
    <property type="project" value="InterPro"/>
</dbReference>
<evidence type="ECO:0008006" key="2">
    <source>
        <dbReference type="Google" id="ProtNLM"/>
    </source>
</evidence>
<reference evidence="1" key="1">
    <citation type="submission" date="2018-05" db="EMBL/GenBank/DDBJ databases">
        <authorList>
            <person name="Lanie J.A."/>
            <person name="Ng W.-L."/>
            <person name="Kazmierczak K.M."/>
            <person name="Andrzejewski T.M."/>
            <person name="Davidsen T.M."/>
            <person name="Wayne K.J."/>
            <person name="Tettelin H."/>
            <person name="Glass J.I."/>
            <person name="Rusch D."/>
            <person name="Podicherti R."/>
            <person name="Tsui H.-C.T."/>
            <person name="Winkler M.E."/>
        </authorList>
    </citation>
    <scope>NUCLEOTIDE SEQUENCE</scope>
</reference>
<name>A0A381VH79_9ZZZZ</name>
<dbReference type="InterPro" id="IPR012348">
    <property type="entry name" value="RNR-like"/>
</dbReference>
<proteinExistence type="predicted"/>